<keyword evidence="4 6" id="KW-0238">DNA-binding</keyword>
<dbReference type="InterPro" id="IPR013249">
    <property type="entry name" value="RNA_pol_sigma70_r4_t2"/>
</dbReference>
<accession>A0ABX1Z6N7</accession>
<evidence type="ECO:0000259" key="7">
    <source>
        <dbReference type="Pfam" id="PF04542"/>
    </source>
</evidence>
<evidence type="ECO:0000256" key="2">
    <source>
        <dbReference type="ARBA" id="ARBA00023015"/>
    </source>
</evidence>
<evidence type="ECO:0000313" key="9">
    <source>
        <dbReference type="EMBL" id="NOU88499.1"/>
    </source>
</evidence>
<organism evidence="9 10">
    <name type="scientific">Paenibacillus germinis</name>
    <dbReference type="NCBI Taxonomy" id="2654979"/>
    <lineage>
        <taxon>Bacteria</taxon>
        <taxon>Bacillati</taxon>
        <taxon>Bacillota</taxon>
        <taxon>Bacilli</taxon>
        <taxon>Bacillales</taxon>
        <taxon>Paenibacillaceae</taxon>
        <taxon>Paenibacillus</taxon>
    </lineage>
</organism>
<dbReference type="InterPro" id="IPR039425">
    <property type="entry name" value="RNA_pol_sigma-70-like"/>
</dbReference>
<dbReference type="Pfam" id="PF04542">
    <property type="entry name" value="Sigma70_r2"/>
    <property type="match status" value="1"/>
</dbReference>
<name>A0ABX1Z6N7_9BACL</name>
<keyword evidence="3 6" id="KW-0731">Sigma factor</keyword>
<dbReference type="CDD" id="cd06171">
    <property type="entry name" value="Sigma70_r4"/>
    <property type="match status" value="1"/>
</dbReference>
<protein>
    <recommendedName>
        <fullName evidence="6">RNA polymerase sigma factor</fullName>
    </recommendedName>
</protein>
<dbReference type="InterPro" id="IPR013324">
    <property type="entry name" value="RNA_pol_sigma_r3/r4-like"/>
</dbReference>
<dbReference type="Gene3D" id="1.10.1740.10">
    <property type="match status" value="1"/>
</dbReference>
<dbReference type="InterPro" id="IPR013325">
    <property type="entry name" value="RNA_pol_sigma_r2"/>
</dbReference>
<evidence type="ECO:0000256" key="6">
    <source>
        <dbReference type="RuleBase" id="RU000716"/>
    </source>
</evidence>
<dbReference type="Gene3D" id="1.10.10.10">
    <property type="entry name" value="Winged helix-like DNA-binding domain superfamily/Winged helix DNA-binding domain"/>
    <property type="match status" value="1"/>
</dbReference>
<dbReference type="Pfam" id="PF08281">
    <property type="entry name" value="Sigma70_r4_2"/>
    <property type="match status" value="1"/>
</dbReference>
<evidence type="ECO:0000256" key="3">
    <source>
        <dbReference type="ARBA" id="ARBA00023082"/>
    </source>
</evidence>
<evidence type="ECO:0000259" key="8">
    <source>
        <dbReference type="Pfam" id="PF08281"/>
    </source>
</evidence>
<dbReference type="InterPro" id="IPR007627">
    <property type="entry name" value="RNA_pol_sigma70_r2"/>
</dbReference>
<comment type="caution">
    <text evidence="9">The sequence shown here is derived from an EMBL/GenBank/DDBJ whole genome shotgun (WGS) entry which is preliminary data.</text>
</comment>
<dbReference type="Proteomes" id="UP000658690">
    <property type="component" value="Unassembled WGS sequence"/>
</dbReference>
<gene>
    <name evidence="9" type="ORF">GC102_22480</name>
</gene>
<dbReference type="SUPFAM" id="SSF88946">
    <property type="entry name" value="Sigma2 domain of RNA polymerase sigma factors"/>
    <property type="match status" value="1"/>
</dbReference>
<evidence type="ECO:0000256" key="4">
    <source>
        <dbReference type="ARBA" id="ARBA00023125"/>
    </source>
</evidence>
<keyword evidence="5 6" id="KW-0804">Transcription</keyword>
<evidence type="ECO:0000256" key="1">
    <source>
        <dbReference type="ARBA" id="ARBA00010641"/>
    </source>
</evidence>
<dbReference type="EMBL" id="WHOC01000121">
    <property type="protein sequence ID" value="NOU88499.1"/>
    <property type="molecule type" value="Genomic_DNA"/>
</dbReference>
<proteinExistence type="inferred from homology"/>
<dbReference type="InterPro" id="IPR014284">
    <property type="entry name" value="RNA_pol_sigma-70_dom"/>
</dbReference>
<sequence length="160" mass="18847">MNAYGKEVWNYVFSITRKRDIADDITQEVFIKVYLHLDSLRRGASFKTWLFTITRNTTIDFQRSTFLRKVTLFDWLEERGGERSVEQEALEKWALNDMWAMVFKLPAKYREAIILFAHHQLSMKEMADVLGVTEVAVKSRLFRARQKLAKMKVISNYGSV</sequence>
<dbReference type="InterPro" id="IPR036388">
    <property type="entry name" value="WH-like_DNA-bd_sf"/>
</dbReference>
<dbReference type="PROSITE" id="PS01063">
    <property type="entry name" value="SIGMA70_ECF"/>
    <property type="match status" value="1"/>
</dbReference>
<evidence type="ECO:0000256" key="5">
    <source>
        <dbReference type="ARBA" id="ARBA00023163"/>
    </source>
</evidence>
<keyword evidence="2 6" id="KW-0805">Transcription regulation</keyword>
<feature type="domain" description="RNA polymerase sigma-70 region 2" evidence="7">
    <location>
        <begin position="2"/>
        <end position="64"/>
    </location>
</feature>
<reference evidence="9 10" key="1">
    <citation type="submission" date="2019-10" db="EMBL/GenBank/DDBJ databases">
        <title>Description of Paenibacillus choica sp. nov.</title>
        <authorList>
            <person name="Carlier A."/>
            <person name="Qi S."/>
        </authorList>
    </citation>
    <scope>NUCLEOTIDE SEQUENCE [LARGE SCALE GENOMIC DNA]</scope>
    <source>
        <strain evidence="9 10">LMG 31460</strain>
    </source>
</reference>
<comment type="similarity">
    <text evidence="1 6">Belongs to the sigma-70 factor family. ECF subfamily.</text>
</comment>
<dbReference type="InterPro" id="IPR000838">
    <property type="entry name" value="RNA_pol_sigma70_ECF_CS"/>
</dbReference>
<dbReference type="NCBIfam" id="TIGR02937">
    <property type="entry name" value="sigma70-ECF"/>
    <property type="match status" value="1"/>
</dbReference>
<keyword evidence="10" id="KW-1185">Reference proteome</keyword>
<feature type="domain" description="RNA polymerase sigma factor 70 region 4 type 2" evidence="8">
    <location>
        <begin position="100"/>
        <end position="148"/>
    </location>
</feature>
<evidence type="ECO:0000313" key="10">
    <source>
        <dbReference type="Proteomes" id="UP000658690"/>
    </source>
</evidence>
<dbReference type="PANTHER" id="PTHR43133">
    <property type="entry name" value="RNA POLYMERASE ECF-TYPE SIGMA FACTO"/>
    <property type="match status" value="1"/>
</dbReference>
<dbReference type="PANTHER" id="PTHR43133:SF46">
    <property type="entry name" value="RNA POLYMERASE SIGMA-70 FACTOR ECF SUBFAMILY"/>
    <property type="match status" value="1"/>
</dbReference>
<dbReference type="SUPFAM" id="SSF88659">
    <property type="entry name" value="Sigma3 and sigma4 domains of RNA polymerase sigma factors"/>
    <property type="match status" value="1"/>
</dbReference>